<accession>A0A1W1BV07</accession>
<gene>
    <name evidence="1" type="ORF">MNB_SV-12-698</name>
</gene>
<dbReference type="InterPro" id="IPR029058">
    <property type="entry name" value="AB_hydrolase_fold"/>
</dbReference>
<dbReference type="SUPFAM" id="SSF53474">
    <property type="entry name" value="alpha/beta-Hydrolases"/>
    <property type="match status" value="1"/>
</dbReference>
<sequence>MKYFSGFALKGEKKFFKKYIIDSDFCVVGFSYGAQRAFEYVYSSSNRIDRLILLSPAFFQNHKKSFIRTQLRYFKADQESYTKQFLKNVSYPSDIKLSDYLDTGSYEELESLLSYIWDREKILELRERGVTIEVFIGGEDKIVDSGKSFEFFSDISTTYLLKDFGHLLISVS</sequence>
<protein>
    <submittedName>
        <fullName evidence="1">Uncharacterized protein</fullName>
    </submittedName>
</protein>
<dbReference type="EMBL" id="FPHE01000077">
    <property type="protein sequence ID" value="SFV57325.1"/>
    <property type="molecule type" value="Genomic_DNA"/>
</dbReference>
<proteinExistence type="predicted"/>
<name>A0A1W1BV07_9ZZZZ</name>
<dbReference type="Gene3D" id="3.40.50.1820">
    <property type="entry name" value="alpha/beta hydrolase"/>
    <property type="match status" value="1"/>
</dbReference>
<dbReference type="NCBIfam" id="NF033854">
    <property type="entry name" value="esterase_BioV"/>
    <property type="match status" value="1"/>
</dbReference>
<dbReference type="AlphaFoldDB" id="A0A1W1BV07"/>
<reference evidence="1" key="1">
    <citation type="submission" date="2016-10" db="EMBL/GenBank/DDBJ databases">
        <authorList>
            <person name="de Groot N.N."/>
        </authorList>
    </citation>
    <scope>NUCLEOTIDE SEQUENCE</scope>
</reference>
<organism evidence="1">
    <name type="scientific">hydrothermal vent metagenome</name>
    <dbReference type="NCBI Taxonomy" id="652676"/>
    <lineage>
        <taxon>unclassified sequences</taxon>
        <taxon>metagenomes</taxon>
        <taxon>ecological metagenomes</taxon>
    </lineage>
</organism>
<evidence type="ECO:0000313" key="1">
    <source>
        <dbReference type="EMBL" id="SFV57325.1"/>
    </source>
</evidence>